<dbReference type="AlphaFoldDB" id="A0A6G8RSS7"/>
<dbReference type="KEGG" id="asha:G8E00_01745"/>
<reference evidence="1 2" key="1">
    <citation type="submission" date="2020-03" db="EMBL/GenBank/DDBJ databases">
        <authorList>
            <person name="Zhu W."/>
        </authorList>
    </citation>
    <scope>NUCLEOTIDE SEQUENCE [LARGE SCALE GENOMIC DNA]</scope>
    <source>
        <strain evidence="1 2">323-1</strain>
    </source>
</reference>
<protein>
    <submittedName>
        <fullName evidence="1">DUF465 domain-containing protein</fullName>
    </submittedName>
</protein>
<dbReference type="InterPro" id="IPR038444">
    <property type="entry name" value="DUF465_sf"/>
</dbReference>
<sequence length="91" mass="10661">MNTKTLNKKLKNMFPEYREIMPILAQEDPHFAQLLEDHNALDREIISMEQDPIKVIHDDIEGLKRKKLKLKDTLYQILKTASRQQATQSAT</sequence>
<organism evidence="1 2">
    <name type="scientific">Acinetobacter shaoyimingii</name>
    <dbReference type="NCBI Taxonomy" id="2715164"/>
    <lineage>
        <taxon>Bacteria</taxon>
        <taxon>Pseudomonadati</taxon>
        <taxon>Pseudomonadota</taxon>
        <taxon>Gammaproteobacteria</taxon>
        <taxon>Moraxellales</taxon>
        <taxon>Moraxellaceae</taxon>
        <taxon>Acinetobacter</taxon>
    </lineage>
</organism>
<name>A0A6G8RSS7_9GAMM</name>
<dbReference type="EMBL" id="CP049801">
    <property type="protein sequence ID" value="QIO04773.1"/>
    <property type="molecule type" value="Genomic_DNA"/>
</dbReference>
<accession>A0A6G8RSS7</accession>
<proteinExistence type="predicted"/>
<keyword evidence="2" id="KW-1185">Reference proteome</keyword>
<dbReference type="Gene3D" id="6.10.280.50">
    <property type="match status" value="1"/>
</dbReference>
<dbReference type="RefSeq" id="WP_166008684.1">
    <property type="nucleotide sequence ID" value="NZ_CP049801.1"/>
</dbReference>
<dbReference type="InterPro" id="IPR007420">
    <property type="entry name" value="DUF465"/>
</dbReference>
<evidence type="ECO:0000313" key="2">
    <source>
        <dbReference type="Proteomes" id="UP000502297"/>
    </source>
</evidence>
<evidence type="ECO:0000313" key="1">
    <source>
        <dbReference type="EMBL" id="QIO04773.1"/>
    </source>
</evidence>
<dbReference type="Proteomes" id="UP000502297">
    <property type="component" value="Chromosome"/>
</dbReference>
<gene>
    <name evidence="1" type="ORF">G8E00_01745</name>
</gene>
<dbReference type="Pfam" id="PF04325">
    <property type="entry name" value="DUF465"/>
    <property type="match status" value="1"/>
</dbReference>